<feature type="compositionally biased region" description="Basic and acidic residues" evidence="1">
    <location>
        <begin position="326"/>
        <end position="335"/>
    </location>
</feature>
<dbReference type="AlphaFoldDB" id="A0A0C3C799"/>
<feature type="compositionally biased region" description="Basic and acidic residues" evidence="1">
    <location>
        <begin position="355"/>
        <end position="364"/>
    </location>
</feature>
<reference evidence="3" key="2">
    <citation type="submission" date="2015-01" db="EMBL/GenBank/DDBJ databases">
        <title>Evolutionary Origins and Diversification of the Mycorrhizal Mutualists.</title>
        <authorList>
            <consortium name="DOE Joint Genome Institute"/>
            <consortium name="Mycorrhizal Genomics Consortium"/>
            <person name="Kohler A."/>
            <person name="Kuo A."/>
            <person name="Nagy L.G."/>
            <person name="Floudas D."/>
            <person name="Copeland A."/>
            <person name="Barry K.W."/>
            <person name="Cichocki N."/>
            <person name="Veneault-Fourrey C."/>
            <person name="LaButti K."/>
            <person name="Lindquist E.A."/>
            <person name="Lipzen A."/>
            <person name="Lundell T."/>
            <person name="Morin E."/>
            <person name="Murat C."/>
            <person name="Riley R."/>
            <person name="Ohm R."/>
            <person name="Sun H."/>
            <person name="Tunlid A."/>
            <person name="Henrissat B."/>
            <person name="Grigoriev I.V."/>
            <person name="Hibbett D.S."/>
            <person name="Martin F."/>
        </authorList>
    </citation>
    <scope>NUCLEOTIDE SEQUENCE [LARGE SCALE GENOMIC DNA]</scope>
    <source>
        <strain evidence="3">F 1598</strain>
    </source>
</reference>
<protein>
    <submittedName>
        <fullName evidence="2">Uncharacterized protein</fullName>
    </submittedName>
</protein>
<sequence length="364" mass="41664">MPCQMGDITPVTKDPCNWFLFAHPDNSHYETLVELANSSRRSFEIIELWQKQRRFVGFFAARKFGDRPSSESINSSRHPLIKEMVDKISKQGPGYYRAIQKSAETARRGCSFASDAIDFCKRLLKAEDSVETLRAGLDDIKEVAKYAHQDAQDMYQQFKDIRVELFKILKDIPSGALSSQTDKNVLAQFLQASDDLASLIRNVGSFVNWWGDMNMSLMNLEEILPQVRVDGTNPFRTDTVTARWKTVHKNYVWYQRQIGEVEDYYKNVSGDLTPRSISSKIERLFDDETVVISTGENPREVIAKQYPVGPKQRPTKRRMPTLQAQKSEDERRPLAEDIIFGDAQSFAKATHKGKHDTDPRGCPK</sequence>
<evidence type="ECO:0000313" key="3">
    <source>
        <dbReference type="Proteomes" id="UP000054166"/>
    </source>
</evidence>
<feature type="region of interest" description="Disordered" evidence="1">
    <location>
        <begin position="308"/>
        <end position="335"/>
    </location>
</feature>
<keyword evidence="3" id="KW-1185">Reference proteome</keyword>
<evidence type="ECO:0000256" key="1">
    <source>
        <dbReference type="SAM" id="MobiDB-lite"/>
    </source>
</evidence>
<reference evidence="2 3" key="1">
    <citation type="submission" date="2014-04" db="EMBL/GenBank/DDBJ databases">
        <authorList>
            <consortium name="DOE Joint Genome Institute"/>
            <person name="Kuo A."/>
            <person name="Tarkka M."/>
            <person name="Buscot F."/>
            <person name="Kohler A."/>
            <person name="Nagy L.G."/>
            <person name="Floudas D."/>
            <person name="Copeland A."/>
            <person name="Barry K.W."/>
            <person name="Cichocki N."/>
            <person name="Veneault-Fourrey C."/>
            <person name="LaButti K."/>
            <person name="Lindquist E.A."/>
            <person name="Lipzen A."/>
            <person name="Lundell T."/>
            <person name="Morin E."/>
            <person name="Murat C."/>
            <person name="Sun H."/>
            <person name="Tunlid A."/>
            <person name="Henrissat B."/>
            <person name="Grigoriev I.V."/>
            <person name="Hibbett D.S."/>
            <person name="Martin F."/>
            <person name="Nordberg H.P."/>
            <person name="Cantor M.N."/>
            <person name="Hua S.X."/>
        </authorList>
    </citation>
    <scope>NUCLEOTIDE SEQUENCE [LARGE SCALE GENOMIC DNA]</scope>
    <source>
        <strain evidence="2 3">F 1598</strain>
    </source>
</reference>
<proteinExistence type="predicted"/>
<dbReference type="Proteomes" id="UP000054166">
    <property type="component" value="Unassembled WGS sequence"/>
</dbReference>
<name>A0A0C3C799_PILCF</name>
<dbReference type="STRING" id="765440.A0A0C3C799"/>
<accession>A0A0C3C799</accession>
<dbReference type="HOGENOM" id="CLU_051048_0_0_1"/>
<dbReference type="EMBL" id="KN832984">
    <property type="protein sequence ID" value="KIM85557.1"/>
    <property type="molecule type" value="Genomic_DNA"/>
</dbReference>
<feature type="region of interest" description="Disordered" evidence="1">
    <location>
        <begin position="345"/>
        <end position="364"/>
    </location>
</feature>
<organism evidence="2 3">
    <name type="scientific">Piloderma croceum (strain F 1598)</name>
    <dbReference type="NCBI Taxonomy" id="765440"/>
    <lineage>
        <taxon>Eukaryota</taxon>
        <taxon>Fungi</taxon>
        <taxon>Dikarya</taxon>
        <taxon>Basidiomycota</taxon>
        <taxon>Agaricomycotina</taxon>
        <taxon>Agaricomycetes</taxon>
        <taxon>Agaricomycetidae</taxon>
        <taxon>Atheliales</taxon>
        <taxon>Atheliaceae</taxon>
        <taxon>Piloderma</taxon>
    </lineage>
</organism>
<dbReference type="InParanoid" id="A0A0C3C799"/>
<gene>
    <name evidence="2" type="ORF">PILCRDRAFT_337210</name>
</gene>
<evidence type="ECO:0000313" key="2">
    <source>
        <dbReference type="EMBL" id="KIM85557.1"/>
    </source>
</evidence>